<dbReference type="SUPFAM" id="SSF51556">
    <property type="entry name" value="Metallo-dependent hydrolases"/>
    <property type="match status" value="2"/>
</dbReference>
<dbReference type="AlphaFoldDB" id="A0A2S7UDH9"/>
<dbReference type="InterPro" id="IPR051781">
    <property type="entry name" value="Metallo-dep_Hydrolase"/>
</dbReference>
<organism evidence="4 5">
    <name type="scientific">Nonlabens arenilitoris</name>
    <dbReference type="NCBI Taxonomy" id="1217969"/>
    <lineage>
        <taxon>Bacteria</taxon>
        <taxon>Pseudomonadati</taxon>
        <taxon>Bacteroidota</taxon>
        <taxon>Flavobacteriia</taxon>
        <taxon>Flavobacteriales</taxon>
        <taxon>Flavobacteriaceae</taxon>
        <taxon>Nonlabens</taxon>
    </lineage>
</organism>
<evidence type="ECO:0000313" key="5">
    <source>
        <dbReference type="Proteomes" id="UP000239747"/>
    </source>
</evidence>
<comment type="caution">
    <text evidence="4">The sequence shown here is derived from an EMBL/GenBank/DDBJ whole genome shotgun (WGS) entry which is preliminary data.</text>
</comment>
<dbReference type="InterPro" id="IPR011059">
    <property type="entry name" value="Metal-dep_hydrolase_composite"/>
</dbReference>
<evidence type="ECO:0000256" key="1">
    <source>
        <dbReference type="SAM" id="MobiDB-lite"/>
    </source>
</evidence>
<dbReference type="InterPro" id="IPR032466">
    <property type="entry name" value="Metal_Hydrolase"/>
</dbReference>
<dbReference type="InterPro" id="IPR006680">
    <property type="entry name" value="Amidohydro-rel"/>
</dbReference>
<dbReference type="Gene3D" id="2.30.40.10">
    <property type="entry name" value="Urease, subunit C, domain 1"/>
    <property type="match status" value="1"/>
</dbReference>
<gene>
    <name evidence="4" type="ORF">BST92_11335</name>
</gene>
<evidence type="ECO:0000313" key="4">
    <source>
        <dbReference type="EMBL" id="PQJ32484.1"/>
    </source>
</evidence>
<dbReference type="EMBL" id="MTPW01000001">
    <property type="protein sequence ID" value="PQJ32484.1"/>
    <property type="molecule type" value="Genomic_DNA"/>
</dbReference>
<dbReference type="Proteomes" id="UP000239747">
    <property type="component" value="Unassembled WGS sequence"/>
</dbReference>
<dbReference type="Pfam" id="PF01979">
    <property type="entry name" value="Amidohydro_1"/>
    <property type="match status" value="2"/>
</dbReference>
<sequence>MKRVLLLIFLACGIASAQDYFPNNDDISARGEVIVAITNATIVTQPGTVITNGTIILKDGKISNIGSGITVPTGAVIQDANGSYIYPSFIEPYADFGMEKAKRASGSGQQYDESRQGFYWNDHIRAEQDALDFYKYDEKEAKNMIDAGYGAVQTHMNDGIARGTGMLVALNNNGDDGMRILKKESGNFFSLKRSVQTRQSYPTSLMGTLALLRQTHFDADWYSKGNSTTRDLSLEALVANKNLVQIIEAGDKKNVLRVDKMGDRVGKQFVIVGGEDAYEMIDDIKATNASLILPINFPDAYDVTNPYQEWYVNLADMREWKQAPANPFLLSKAGINYAITSQGLKSPDKLMEKLKMAMEYGLTEDQALAALTTKPAQILGVSDMVGTLEKGKVANFIMTSGPLFEEDSKIYENWVQGSKHVIKDRHLKDIDGSYTALIAGDTYKMDISGDAKKVSIKIDSTKLGGKIAYDGNWITITASQKNADDKTFTRMISKVSKEDRLTGTAYLANGNEVSFTATKNVEKEKDEKEKDEKKKETKTLGPLTFPNVSYGSATKPQEETILYRNATVWTNEKDGILENTDVLVKNGKIYKIGKNLSAGNARVIDATGKHLTSGIIDEHSHIAIDNGVNEAGHNSTAEVTIEDVVDHEDVNIYRDLAGGVTTSQLLHGSANPIGGRSAIIKLKWGYSPEEMIYSDSPKFIKFALGENVKQSRYQNGVRFPQTRMGVEQVFEDYFTRAREYADSKGKKNFRYDEEMEVILEILESERFVSCHSYVQTEINMLMKVAEKHGFRINTFTHILEGYKMADKMREHGVGGSTFSDWWAYKYEVNDAIPYNAAIMHSQGVVTAINSDDAEMSRRLNQEAAKAVKYGNVSEEDAWKFVTLNPAKLLHIDDRTGSIKTGKDADLVLWSDNPLSVTATAEVTMIDGIVFFDKERDLRFRESIKEERQQLINEMIAAKNKGLKTQEPKQSTKTLYECNTLEW</sequence>
<dbReference type="Gene3D" id="3.20.20.140">
    <property type="entry name" value="Metal-dependent hydrolases"/>
    <property type="match status" value="2"/>
</dbReference>
<proteinExistence type="predicted"/>
<evidence type="ECO:0000256" key="2">
    <source>
        <dbReference type="SAM" id="SignalP"/>
    </source>
</evidence>
<dbReference type="GO" id="GO:0016810">
    <property type="term" value="F:hydrolase activity, acting on carbon-nitrogen (but not peptide) bonds"/>
    <property type="evidence" value="ECO:0007669"/>
    <property type="project" value="InterPro"/>
</dbReference>
<keyword evidence="2" id="KW-0732">Signal</keyword>
<dbReference type="SUPFAM" id="SSF51338">
    <property type="entry name" value="Composite domain of metallo-dependent hydrolases"/>
    <property type="match status" value="2"/>
</dbReference>
<dbReference type="PANTHER" id="PTHR43135">
    <property type="entry name" value="ALPHA-D-RIBOSE 1-METHYLPHOSPHONATE 5-TRIPHOSPHATE DIPHOSPHATASE"/>
    <property type="match status" value="1"/>
</dbReference>
<feature type="region of interest" description="Disordered" evidence="1">
    <location>
        <begin position="518"/>
        <end position="540"/>
    </location>
</feature>
<keyword evidence="4" id="KW-0378">Hydrolase</keyword>
<feature type="chain" id="PRO_5015529019" evidence="2">
    <location>
        <begin position="18"/>
        <end position="982"/>
    </location>
</feature>
<dbReference type="OrthoDB" id="9802793at2"/>
<feature type="domain" description="Amidohydrolase-related" evidence="3">
    <location>
        <begin position="329"/>
        <end position="413"/>
    </location>
</feature>
<accession>A0A2S7UDH9</accession>
<protein>
    <submittedName>
        <fullName evidence="4">Amidohydrolase</fullName>
    </submittedName>
</protein>
<dbReference type="PANTHER" id="PTHR43135:SF3">
    <property type="entry name" value="ALPHA-D-RIBOSE 1-METHYLPHOSPHONATE 5-TRIPHOSPHATE DIPHOSPHATASE"/>
    <property type="match status" value="1"/>
</dbReference>
<name>A0A2S7UDH9_9FLAO</name>
<evidence type="ECO:0000259" key="3">
    <source>
        <dbReference type="Pfam" id="PF01979"/>
    </source>
</evidence>
<feature type="compositionally biased region" description="Basic and acidic residues" evidence="1">
    <location>
        <begin position="520"/>
        <end position="538"/>
    </location>
</feature>
<feature type="signal peptide" evidence="2">
    <location>
        <begin position="1"/>
        <end position="17"/>
    </location>
</feature>
<dbReference type="RefSeq" id="WP_105071559.1">
    <property type="nucleotide sequence ID" value="NZ_MTPW01000001.1"/>
</dbReference>
<reference evidence="4 5" key="1">
    <citation type="submission" date="2017-01" db="EMBL/GenBank/DDBJ databases">
        <title>Trade-off between light-utilization and light-protection in marine flavobacteria.</title>
        <authorList>
            <person name="Kumagai Y."/>
            <person name="Yoshizawa S."/>
            <person name="Kogure K."/>
            <person name="Iwasaki W."/>
        </authorList>
    </citation>
    <scope>NUCLEOTIDE SEQUENCE [LARGE SCALE GENOMIC DNA]</scope>
    <source>
        <strain evidence="4 5">KCTC 32109</strain>
    </source>
</reference>
<keyword evidence="5" id="KW-1185">Reference proteome</keyword>
<feature type="domain" description="Amidohydrolase-related" evidence="3">
    <location>
        <begin position="836"/>
        <end position="915"/>
    </location>
</feature>